<evidence type="ECO:0000313" key="2">
    <source>
        <dbReference type="Proteomes" id="UP000321485"/>
    </source>
</evidence>
<name>A0A561XRJ0_ACIDE</name>
<evidence type="ECO:0000313" key="1">
    <source>
        <dbReference type="EMBL" id="TWG38718.1"/>
    </source>
</evidence>
<dbReference type="EMBL" id="VJWE01000011">
    <property type="protein sequence ID" value="TWG38718.1"/>
    <property type="molecule type" value="Genomic_DNA"/>
</dbReference>
<organism evidence="1 2">
    <name type="scientific">Acidovorax delafieldii</name>
    <name type="common">Pseudomonas delafieldii</name>
    <dbReference type="NCBI Taxonomy" id="47920"/>
    <lineage>
        <taxon>Bacteria</taxon>
        <taxon>Pseudomonadati</taxon>
        <taxon>Pseudomonadota</taxon>
        <taxon>Betaproteobacteria</taxon>
        <taxon>Burkholderiales</taxon>
        <taxon>Comamonadaceae</taxon>
        <taxon>Acidovorax</taxon>
    </lineage>
</organism>
<protein>
    <submittedName>
        <fullName evidence="1">Uncharacterized protein</fullName>
    </submittedName>
</protein>
<dbReference type="Proteomes" id="UP000321485">
    <property type="component" value="Unassembled WGS sequence"/>
</dbReference>
<accession>A0A561XRJ0</accession>
<proteinExistence type="predicted"/>
<sequence length="309" mass="35427">MSSPRKFISEFGLHVCTSYCWLLQQDGLSQLGELPDDPHIYIVGRRPRISIDPQSVVFTSDTISGRCFKHVRDEKIEIPFIAMNELGCLDLSVQSSYPYTEVAFVASDGKPLLSAKSAMLLGLCGPKYWEHLDLEVLYVGQSYGDGGSRTAVERLQSHSTLQSIYAEAIRQSPDQEIWLVLLCFERYMLASFDGITKKYQTTEEEDDRHRREVIYNPVSEQQEVNFTEGALIKYFRPEFNIKYKNSFPNPAHATYEECYAVDLNAVAVEVQTEDLMLRLWSSAIAPQWTHIAKYPLHSDQQRRSMFELV</sequence>
<dbReference type="RefSeq" id="WP_146869837.1">
    <property type="nucleotide sequence ID" value="NZ_VJWE01000011.1"/>
</dbReference>
<dbReference type="AlphaFoldDB" id="A0A561XRJ0"/>
<gene>
    <name evidence="1" type="ORF">ATF69_0582</name>
</gene>
<comment type="caution">
    <text evidence="1">The sequence shown here is derived from an EMBL/GenBank/DDBJ whole genome shotgun (WGS) entry which is preliminary data.</text>
</comment>
<dbReference type="GeneID" id="51109656"/>
<reference evidence="1 2" key="1">
    <citation type="journal article" date="2015" name="Stand. Genomic Sci.">
        <title>Genomic Encyclopedia of Bacterial and Archaeal Type Strains, Phase III: the genomes of soil and plant-associated and newly described type strains.</title>
        <authorList>
            <person name="Whitman W.B."/>
            <person name="Woyke T."/>
            <person name="Klenk H.P."/>
            <person name="Zhou Y."/>
            <person name="Lilburn T.G."/>
            <person name="Beck B.J."/>
            <person name="De Vos P."/>
            <person name="Vandamme P."/>
            <person name="Eisen J.A."/>
            <person name="Garrity G."/>
            <person name="Hugenholtz P."/>
            <person name="Kyrpides N.C."/>
        </authorList>
    </citation>
    <scope>NUCLEOTIDE SEQUENCE [LARGE SCALE GENOMIC DNA]</scope>
    <source>
        <strain evidence="1 2">DSM 64</strain>
    </source>
</reference>